<evidence type="ECO:0000313" key="2">
    <source>
        <dbReference type="Proteomes" id="UP000704712"/>
    </source>
</evidence>
<dbReference type="EMBL" id="JAACNO010001570">
    <property type="protein sequence ID" value="KAF4139152.1"/>
    <property type="molecule type" value="Genomic_DNA"/>
</dbReference>
<accession>A0A8S9UI88</accession>
<reference evidence="1" key="1">
    <citation type="submission" date="2020-03" db="EMBL/GenBank/DDBJ databases">
        <title>Hybrid Assembly of Korean Phytophthora infestans isolates.</title>
        <authorList>
            <person name="Prokchorchik M."/>
            <person name="Lee Y."/>
            <person name="Seo J."/>
            <person name="Cho J.-H."/>
            <person name="Park Y.-E."/>
            <person name="Jang D.-C."/>
            <person name="Im J.-S."/>
            <person name="Choi J.-G."/>
            <person name="Park H.-J."/>
            <person name="Lee G.-B."/>
            <person name="Lee Y.-G."/>
            <person name="Hong S.-Y."/>
            <person name="Cho K."/>
            <person name="Sohn K.H."/>
        </authorList>
    </citation>
    <scope>NUCLEOTIDE SEQUENCE</scope>
    <source>
        <strain evidence="1">KR_2_A2</strain>
    </source>
</reference>
<name>A0A8S9UI88_PHYIN</name>
<evidence type="ECO:0008006" key="3">
    <source>
        <dbReference type="Google" id="ProtNLM"/>
    </source>
</evidence>
<comment type="caution">
    <text evidence="1">The sequence shown here is derived from an EMBL/GenBank/DDBJ whole genome shotgun (WGS) entry which is preliminary data.</text>
</comment>
<protein>
    <recommendedName>
        <fullName evidence="3">Bzip transcription factor</fullName>
    </recommendedName>
</protein>
<proteinExistence type="predicted"/>
<evidence type="ECO:0000313" key="1">
    <source>
        <dbReference type="EMBL" id="KAF4139152.1"/>
    </source>
</evidence>
<dbReference type="AlphaFoldDB" id="A0A8S9UI88"/>
<dbReference type="Proteomes" id="UP000704712">
    <property type="component" value="Unassembled WGS sequence"/>
</dbReference>
<sequence>MNKQRQLLTSLEDDVCRLQEEVKDLELQFHSVAMGIPTEQTVWSVAAEYFRLFRYGFRSPPDVLNAFALKFLRLSMAPDVTDGFEYGPDTLLRNWKLFSLCFDDIDVQLGRLATGGMMNSLVASTITSLTISTDTLRQAFPNLNSDGRGGASGGEWHPLAAKLLNNRLVVQGSVSLDWDDTTNRIVRVVTQLDMVTPMLRLLGNLEDVSRVFDKALISLEGRLSVTELQFA</sequence>
<gene>
    <name evidence="1" type="ORF">GN958_ATG11670</name>
</gene>
<organism evidence="1 2">
    <name type="scientific">Phytophthora infestans</name>
    <name type="common">Potato late blight agent</name>
    <name type="synonym">Botrytis infestans</name>
    <dbReference type="NCBI Taxonomy" id="4787"/>
    <lineage>
        <taxon>Eukaryota</taxon>
        <taxon>Sar</taxon>
        <taxon>Stramenopiles</taxon>
        <taxon>Oomycota</taxon>
        <taxon>Peronosporomycetes</taxon>
        <taxon>Peronosporales</taxon>
        <taxon>Peronosporaceae</taxon>
        <taxon>Phytophthora</taxon>
    </lineage>
</organism>